<keyword evidence="3" id="KW-0004">4Fe-4S</keyword>
<keyword evidence="10" id="KW-1185">Reference proteome</keyword>
<comment type="similarity">
    <text evidence="2">Belongs to the aconitase/IPM isomerase family.</text>
</comment>
<dbReference type="Gene3D" id="3.30.499.10">
    <property type="entry name" value="Aconitase, domain 3"/>
    <property type="match status" value="2"/>
</dbReference>
<accession>A0A7G6E6D1</accession>
<dbReference type="PANTHER" id="PTHR43822:SF2">
    <property type="entry name" value="HOMOACONITASE, MITOCHONDRIAL"/>
    <property type="match status" value="1"/>
</dbReference>
<evidence type="ECO:0000256" key="3">
    <source>
        <dbReference type="ARBA" id="ARBA00022485"/>
    </source>
</evidence>
<dbReference type="NCBIfam" id="TIGR02086">
    <property type="entry name" value="IPMI_arch"/>
    <property type="match status" value="1"/>
</dbReference>
<feature type="domain" description="Aconitase/3-isopropylmalate dehydratase large subunit alpha/beta/alpha" evidence="8">
    <location>
        <begin position="85"/>
        <end position="414"/>
    </location>
</feature>
<dbReference type="KEGG" id="tfr:BR63_15945"/>
<gene>
    <name evidence="9" type="ORF">BR63_15945</name>
</gene>
<keyword evidence="7" id="KW-0456">Lyase</keyword>
<dbReference type="SUPFAM" id="SSF53732">
    <property type="entry name" value="Aconitase iron-sulfur domain"/>
    <property type="match status" value="1"/>
</dbReference>
<dbReference type="GO" id="GO:0009098">
    <property type="term" value="P:L-leucine biosynthetic process"/>
    <property type="evidence" value="ECO:0007669"/>
    <property type="project" value="InterPro"/>
</dbReference>
<dbReference type="Proteomes" id="UP000515847">
    <property type="component" value="Chromosome"/>
</dbReference>
<name>A0A7G6E6D1_THEFR</name>
<evidence type="ECO:0000256" key="5">
    <source>
        <dbReference type="ARBA" id="ARBA00023004"/>
    </source>
</evidence>
<evidence type="ECO:0000313" key="10">
    <source>
        <dbReference type="Proteomes" id="UP000515847"/>
    </source>
</evidence>
<proteinExistence type="inferred from homology"/>
<keyword evidence="4" id="KW-0479">Metal-binding</keyword>
<dbReference type="InterPro" id="IPR036008">
    <property type="entry name" value="Aconitase_4Fe-4S_dom"/>
</dbReference>
<evidence type="ECO:0000256" key="7">
    <source>
        <dbReference type="ARBA" id="ARBA00023239"/>
    </source>
</evidence>
<protein>
    <submittedName>
        <fullName evidence="9">Homoaconitate hydratase family protein</fullName>
    </submittedName>
</protein>
<dbReference type="GO" id="GO:0003861">
    <property type="term" value="F:3-isopropylmalate dehydratase activity"/>
    <property type="evidence" value="ECO:0007669"/>
    <property type="project" value="InterPro"/>
</dbReference>
<dbReference type="Pfam" id="PF00330">
    <property type="entry name" value="Aconitase"/>
    <property type="match status" value="1"/>
</dbReference>
<evidence type="ECO:0000256" key="6">
    <source>
        <dbReference type="ARBA" id="ARBA00023014"/>
    </source>
</evidence>
<dbReference type="AlphaFoldDB" id="A0A7G6E6D1"/>
<evidence type="ECO:0000313" key="9">
    <source>
        <dbReference type="EMBL" id="QNB47635.1"/>
    </source>
</evidence>
<dbReference type="GO" id="GO:0051539">
    <property type="term" value="F:4 iron, 4 sulfur cluster binding"/>
    <property type="evidence" value="ECO:0007669"/>
    <property type="project" value="UniProtKB-KW"/>
</dbReference>
<keyword evidence="5" id="KW-0408">Iron</keyword>
<evidence type="ECO:0000259" key="8">
    <source>
        <dbReference type="Pfam" id="PF00330"/>
    </source>
</evidence>
<evidence type="ECO:0000256" key="4">
    <source>
        <dbReference type="ARBA" id="ARBA00022723"/>
    </source>
</evidence>
<reference evidence="9 10" key="1">
    <citation type="journal article" date="2019" name="Front. Microbiol.">
        <title>Thermoanaerosceptrum fracticalcis gen. nov. sp. nov., a Novel Fumarate-Fermenting Microorganism From a Deep Fractured Carbonate Aquifer of the US Great Basin.</title>
        <authorList>
            <person name="Hamilton-Brehm S.D."/>
            <person name="Stewart L.E."/>
            <person name="Zavarin M."/>
            <person name="Caldwell M."/>
            <person name="Lawson P.A."/>
            <person name="Onstott T.C."/>
            <person name="Grzymski J."/>
            <person name="Neveux I."/>
            <person name="Lollar B.S."/>
            <person name="Russell C.E."/>
            <person name="Moser D.P."/>
        </authorList>
    </citation>
    <scope>NUCLEOTIDE SEQUENCE [LARGE SCALE GENOMIC DNA]</scope>
    <source>
        <strain evidence="9 10">DRI-13</strain>
    </source>
</reference>
<dbReference type="NCBIfam" id="TIGR01343">
    <property type="entry name" value="hacA_fam"/>
    <property type="match status" value="1"/>
</dbReference>
<dbReference type="InterPro" id="IPR006251">
    <property type="entry name" value="Homoacnase/IPMdehydase_lsu"/>
</dbReference>
<dbReference type="PROSITE" id="PS01244">
    <property type="entry name" value="ACONITASE_2"/>
    <property type="match status" value="1"/>
</dbReference>
<dbReference type="InterPro" id="IPR011826">
    <property type="entry name" value="HAcnase/IPMdehydase_lsu_prok"/>
</dbReference>
<evidence type="ECO:0000256" key="2">
    <source>
        <dbReference type="ARBA" id="ARBA00007185"/>
    </source>
</evidence>
<keyword evidence="6" id="KW-0411">Iron-sulfur</keyword>
<dbReference type="InterPro" id="IPR018136">
    <property type="entry name" value="Aconitase_4Fe-4S_BS"/>
</dbReference>
<comment type="cofactor">
    <cofactor evidence="1">
        <name>[4Fe-4S] cluster</name>
        <dbReference type="ChEBI" id="CHEBI:49883"/>
    </cofactor>
</comment>
<dbReference type="PRINTS" id="PR00415">
    <property type="entry name" value="ACONITASE"/>
</dbReference>
<dbReference type="InterPro" id="IPR050067">
    <property type="entry name" value="IPM_dehydratase_rel_enz"/>
</dbReference>
<dbReference type="PANTHER" id="PTHR43822">
    <property type="entry name" value="HOMOACONITASE, MITOCHONDRIAL-RELATED"/>
    <property type="match status" value="1"/>
</dbReference>
<dbReference type="GO" id="GO:0046872">
    <property type="term" value="F:metal ion binding"/>
    <property type="evidence" value="ECO:0007669"/>
    <property type="project" value="UniProtKB-KW"/>
</dbReference>
<dbReference type="InterPro" id="IPR015931">
    <property type="entry name" value="Acnase/IPM_dHydase_lsu_aba_1/3"/>
</dbReference>
<dbReference type="EMBL" id="CP045798">
    <property type="protein sequence ID" value="QNB47635.1"/>
    <property type="molecule type" value="Genomic_DNA"/>
</dbReference>
<organism evidence="9 10">
    <name type="scientific">Thermanaerosceptrum fracticalcis</name>
    <dbReference type="NCBI Taxonomy" id="1712410"/>
    <lineage>
        <taxon>Bacteria</taxon>
        <taxon>Bacillati</taxon>
        <taxon>Bacillota</taxon>
        <taxon>Clostridia</taxon>
        <taxon>Eubacteriales</taxon>
        <taxon>Peptococcaceae</taxon>
        <taxon>Thermanaerosceptrum</taxon>
    </lineage>
</organism>
<dbReference type="InterPro" id="IPR001030">
    <property type="entry name" value="Acoase/IPM_deHydtase_lsu_aba"/>
</dbReference>
<dbReference type="NCBIfam" id="NF001614">
    <property type="entry name" value="PRK00402.1"/>
    <property type="match status" value="1"/>
</dbReference>
<evidence type="ECO:0000256" key="1">
    <source>
        <dbReference type="ARBA" id="ARBA00001966"/>
    </source>
</evidence>
<sequence length="426" mass="46053">MIFMKNEVVRVRQTIVEKMFSKHCGKMVYAGECVIPTVDYLIGTDTKSLLAIEIFKKENLTLNFPLEKVFFVFDHYSPCTHSTMANQHLTIREFCDKYGIKYFETGEGIGYQLIPENSIISPGNLVCVSDSHAPTFGGMNVLGLAIGSSEFAAVLATGKMWFMVPETILVRLKGNLPAYVSSKDIALYLASQLGAEGADFSAIEFAGPGLSELSLPARYTLCNMAADIGAIAALMPGDEVLKEYFAEDHFVNADPDAKYKEVVEIDVGKIEPLVAVPHNIDLVKKARELKDVKVHQVFLGACTNGRLEDLRVAAKILKGKKIAKGLRFYIGPASRNVFLQAVKEGVMETLTEAGATILAPGCSLCVGLSGLGIPGDGEVVVSTANRNFQGRLGNSNSFIYITSPAVAATSAMLGYIADPREIMGVV</sequence>